<dbReference type="InParanoid" id="C8XIH3"/>
<evidence type="ECO:0000313" key="4">
    <source>
        <dbReference type="Proteomes" id="UP000002218"/>
    </source>
</evidence>
<dbReference type="Proteomes" id="UP000002218">
    <property type="component" value="Chromosome"/>
</dbReference>
<proteinExistence type="predicted"/>
<reference evidence="3 4" key="2">
    <citation type="journal article" date="2010" name="Stand. Genomic Sci.">
        <title>Complete genome sequence of Nakamurella multipartita type strain (Y-104).</title>
        <authorList>
            <person name="Tice H."/>
            <person name="Mayilraj S."/>
            <person name="Sims D."/>
            <person name="Lapidus A."/>
            <person name="Nolan M."/>
            <person name="Lucas S."/>
            <person name="Glavina Del Rio T."/>
            <person name="Copeland A."/>
            <person name="Cheng J.F."/>
            <person name="Meincke L."/>
            <person name="Bruce D."/>
            <person name="Goodwin L."/>
            <person name="Pitluck S."/>
            <person name="Ivanova N."/>
            <person name="Mavromatis K."/>
            <person name="Ovchinnikova G."/>
            <person name="Pati A."/>
            <person name="Chen A."/>
            <person name="Palaniappan K."/>
            <person name="Land M."/>
            <person name="Hauser L."/>
            <person name="Chang Y.J."/>
            <person name="Jeffries C.D."/>
            <person name="Detter J.C."/>
            <person name="Brettin T."/>
            <person name="Rohde M."/>
            <person name="Goker M."/>
            <person name="Bristow J."/>
            <person name="Eisen J.A."/>
            <person name="Markowitz V."/>
            <person name="Hugenholtz P."/>
            <person name="Kyrpides N.C."/>
            <person name="Klenk H.P."/>
            <person name="Chen F."/>
        </authorList>
    </citation>
    <scope>NUCLEOTIDE SEQUENCE [LARGE SCALE GENOMIC DNA]</scope>
    <source>
        <strain evidence="4">ATCC 700099 / DSM 44233 / CIP 104796 / JCM 9543 / NBRC 105858 / Y-104</strain>
    </source>
</reference>
<dbReference type="KEGG" id="nml:Namu_4149"/>
<dbReference type="STRING" id="479431.Namu_4149"/>
<gene>
    <name evidence="3" type="ordered locus">Namu_4149</name>
</gene>
<feature type="domain" description="Low molecular weight protein antigen 6 PH" evidence="2">
    <location>
        <begin position="85"/>
        <end position="154"/>
    </location>
</feature>
<dbReference type="RefSeq" id="WP_015749263.1">
    <property type="nucleotide sequence ID" value="NC_013235.1"/>
</dbReference>
<keyword evidence="1" id="KW-0472">Membrane</keyword>
<keyword evidence="1" id="KW-1133">Transmembrane helix</keyword>
<dbReference type="InterPro" id="IPR019692">
    <property type="entry name" value="CFP-6_PH"/>
</dbReference>
<dbReference type="eggNOG" id="ENOG50331K6">
    <property type="taxonomic scope" value="Bacteria"/>
</dbReference>
<feature type="transmembrane region" description="Helical" evidence="1">
    <location>
        <begin position="64"/>
        <end position="84"/>
    </location>
</feature>
<dbReference type="OrthoDB" id="5191452at2"/>
<keyword evidence="4" id="KW-1185">Reference proteome</keyword>
<feature type="transmembrane region" description="Helical" evidence="1">
    <location>
        <begin position="32"/>
        <end position="52"/>
    </location>
</feature>
<protein>
    <recommendedName>
        <fullName evidence="2">Low molecular weight protein antigen 6 PH domain-containing protein</fullName>
    </recommendedName>
</protein>
<organism evidence="3 4">
    <name type="scientific">Nakamurella multipartita (strain ATCC 700099 / DSM 44233 / CIP 104796 / JCM 9543 / NBRC 105858 / Y-104)</name>
    <name type="common">Microsphaera multipartita</name>
    <dbReference type="NCBI Taxonomy" id="479431"/>
    <lineage>
        <taxon>Bacteria</taxon>
        <taxon>Bacillati</taxon>
        <taxon>Actinomycetota</taxon>
        <taxon>Actinomycetes</taxon>
        <taxon>Nakamurellales</taxon>
        <taxon>Nakamurellaceae</taxon>
        <taxon>Nakamurella</taxon>
    </lineage>
</organism>
<evidence type="ECO:0000313" key="3">
    <source>
        <dbReference type="EMBL" id="ACV80438.1"/>
    </source>
</evidence>
<dbReference type="AlphaFoldDB" id="C8XIH3"/>
<accession>C8XIH3</accession>
<keyword evidence="1" id="KW-0812">Transmembrane</keyword>
<name>C8XIH3_NAKMY</name>
<dbReference type="EMBL" id="CP001737">
    <property type="protein sequence ID" value="ACV80438.1"/>
    <property type="molecule type" value="Genomic_DNA"/>
</dbReference>
<dbReference type="Pfam" id="PF10756">
    <property type="entry name" value="bPH_6"/>
    <property type="match status" value="1"/>
</dbReference>
<evidence type="ECO:0000259" key="2">
    <source>
        <dbReference type="Pfam" id="PF10756"/>
    </source>
</evidence>
<sequence length="214" mass="23521">MTEPGGALPDPDPAPDRSRPVLFQVRPRKISILAGIAAFVVVAVSVVAGLLLKDVDEGVSFRAFDQIGLIGVGLVLAAAIMTAARPRLRVTEDGLWVRNVLGEQFFAWELVIRVAYPPNAPWAQLLLPDDETHPVMAIQALDRARAVRALEQVRALHDRFAPPQSRPRPMTIEVDEAAYARPLGRLEKIDLEKAAAHRRDLRAKAEKQARRQGG</sequence>
<evidence type="ECO:0000256" key="1">
    <source>
        <dbReference type="SAM" id="Phobius"/>
    </source>
</evidence>
<reference evidence="4" key="1">
    <citation type="submission" date="2009-09" db="EMBL/GenBank/DDBJ databases">
        <title>The complete genome of Nakamurella multipartita DSM 44233.</title>
        <authorList>
            <consortium name="US DOE Joint Genome Institute (JGI-PGF)"/>
            <person name="Lucas S."/>
            <person name="Copeland A."/>
            <person name="Lapidus A."/>
            <person name="Glavina del Rio T."/>
            <person name="Dalin E."/>
            <person name="Tice H."/>
            <person name="Bruce D."/>
            <person name="Goodwin L."/>
            <person name="Pitluck S."/>
            <person name="Kyrpides N."/>
            <person name="Mavromatis K."/>
            <person name="Ivanova N."/>
            <person name="Ovchinnikova G."/>
            <person name="Sims D."/>
            <person name="Meincke L."/>
            <person name="Brettin T."/>
            <person name="Detter J.C."/>
            <person name="Han C."/>
            <person name="Larimer F."/>
            <person name="Land M."/>
            <person name="Hauser L."/>
            <person name="Markowitz V."/>
            <person name="Cheng J.-F."/>
            <person name="Hugenholtz P."/>
            <person name="Woyke T."/>
            <person name="Wu D."/>
            <person name="Klenk H.-P."/>
            <person name="Eisen J.A."/>
        </authorList>
    </citation>
    <scope>NUCLEOTIDE SEQUENCE [LARGE SCALE GENOMIC DNA]</scope>
    <source>
        <strain evidence="4">ATCC 700099 / DSM 44233 / CIP 104796 / JCM 9543 / NBRC 105858 / Y-104</strain>
    </source>
</reference>
<dbReference type="HOGENOM" id="CLU_1287726_0_0_11"/>